<sequence length="79" mass="8687">MSSPHCPFPQCTIQGKSSWPELIAADVNKAVNIIKKENPNLHVVLLKMGQSIPVPEDCTRVLVFYDDVTNKVGLVPIVC</sequence>
<dbReference type="InterPro" id="IPR000864">
    <property type="entry name" value="Prot_inh_pot1"/>
</dbReference>
<evidence type="ECO:0000313" key="4">
    <source>
        <dbReference type="Proteomes" id="UP000189701"/>
    </source>
</evidence>
<protein>
    <submittedName>
        <fullName evidence="5">Proteinase inhibitor-like</fullName>
    </submittedName>
</protein>
<accession>A0A1U7Y5L2</accession>
<comment type="similarity">
    <text evidence="1">Belongs to the protease inhibitor I13 (potato type I serine protease inhibitor) family.</text>
</comment>
<keyword evidence="4" id="KW-1185">Reference proteome</keyword>
<evidence type="ECO:0000256" key="2">
    <source>
        <dbReference type="ARBA" id="ARBA00022690"/>
    </source>
</evidence>
<name>A0A1U7Y5L2_NICSY</name>
<dbReference type="PANTHER" id="PTHR33091">
    <property type="entry name" value="PROTEIN, PUTATIVE, EXPRESSED-RELATED"/>
    <property type="match status" value="1"/>
</dbReference>
<evidence type="ECO:0000256" key="1">
    <source>
        <dbReference type="ARBA" id="ARBA00008210"/>
    </source>
</evidence>
<dbReference type="RefSeq" id="XP_009799412.1">
    <property type="nucleotide sequence ID" value="XM_009801110.1"/>
</dbReference>
<reference evidence="4" key="1">
    <citation type="journal article" date="2013" name="Genome Biol.">
        <title>Reference genomes and transcriptomes of Nicotiana sylvestris and Nicotiana tomentosiformis.</title>
        <authorList>
            <person name="Sierro N."/>
            <person name="Battey J.N."/>
            <person name="Ouadi S."/>
            <person name="Bovet L."/>
            <person name="Goepfert S."/>
            <person name="Bakaher N."/>
            <person name="Peitsch M.C."/>
            <person name="Ivanov N.V."/>
        </authorList>
    </citation>
    <scope>NUCLEOTIDE SEQUENCE [LARGE SCALE GENOMIC DNA]</scope>
</reference>
<dbReference type="Pfam" id="PF00280">
    <property type="entry name" value="potato_inhibit"/>
    <property type="match status" value="1"/>
</dbReference>
<evidence type="ECO:0000313" key="5">
    <source>
        <dbReference type="RefSeq" id="XP_009799412.1"/>
    </source>
</evidence>
<proteinExistence type="inferred from homology"/>
<organism evidence="4 5">
    <name type="scientific">Nicotiana sylvestris</name>
    <name type="common">Wood tobacco</name>
    <name type="synonym">South American tobacco</name>
    <dbReference type="NCBI Taxonomy" id="4096"/>
    <lineage>
        <taxon>Eukaryota</taxon>
        <taxon>Viridiplantae</taxon>
        <taxon>Streptophyta</taxon>
        <taxon>Embryophyta</taxon>
        <taxon>Tracheophyta</taxon>
        <taxon>Spermatophyta</taxon>
        <taxon>Magnoliopsida</taxon>
        <taxon>eudicotyledons</taxon>
        <taxon>Gunneridae</taxon>
        <taxon>Pentapetalae</taxon>
        <taxon>asterids</taxon>
        <taxon>lamiids</taxon>
        <taxon>Solanales</taxon>
        <taxon>Solanaceae</taxon>
        <taxon>Nicotianoideae</taxon>
        <taxon>Nicotianeae</taxon>
        <taxon>Nicotiana</taxon>
    </lineage>
</organism>
<dbReference type="eggNOG" id="ENOG502SW1Y">
    <property type="taxonomic scope" value="Eukaryota"/>
</dbReference>
<dbReference type="AlphaFoldDB" id="A0A1U7Y5L2"/>
<keyword evidence="3" id="KW-0722">Serine protease inhibitor</keyword>
<reference evidence="5" key="2">
    <citation type="submission" date="2025-08" db="UniProtKB">
        <authorList>
            <consortium name="RefSeq"/>
        </authorList>
    </citation>
    <scope>IDENTIFICATION</scope>
    <source>
        <tissue evidence="5">Leaf</tissue>
    </source>
</reference>
<dbReference type="GO" id="GO:0009611">
    <property type="term" value="P:response to wounding"/>
    <property type="evidence" value="ECO:0007669"/>
    <property type="project" value="InterPro"/>
</dbReference>
<evidence type="ECO:0000256" key="3">
    <source>
        <dbReference type="ARBA" id="ARBA00022900"/>
    </source>
</evidence>
<keyword evidence="2" id="KW-0646">Protease inhibitor</keyword>
<gene>
    <name evidence="5" type="primary">LOC104245494</name>
</gene>
<dbReference type="GO" id="GO:0004867">
    <property type="term" value="F:serine-type endopeptidase inhibitor activity"/>
    <property type="evidence" value="ECO:0007669"/>
    <property type="project" value="UniProtKB-KW"/>
</dbReference>
<dbReference type="Proteomes" id="UP000189701">
    <property type="component" value="Unplaced"/>
</dbReference>
<dbReference type="Gene3D" id="3.30.10.10">
    <property type="entry name" value="Trypsin Inhibitor V, subunit A"/>
    <property type="match status" value="1"/>
</dbReference>
<dbReference type="SUPFAM" id="SSF54654">
    <property type="entry name" value="CI-2 family of serine protease inhibitors"/>
    <property type="match status" value="1"/>
</dbReference>
<dbReference type="PANTHER" id="PTHR33091:SF83">
    <property type="entry name" value="SERINE PROTEASE INHIBITOR, POTATO INHIBITOR I-TYPE FAMILY PROTEIN-RELATED"/>
    <property type="match status" value="1"/>
</dbReference>
<dbReference type="InterPro" id="IPR036354">
    <property type="entry name" value="Prot_inh_pot1_sf"/>
</dbReference>